<dbReference type="Pfam" id="PF00700">
    <property type="entry name" value="Flagellin_C"/>
    <property type="match status" value="1"/>
</dbReference>
<dbReference type="Gene3D" id="1.20.1330.10">
    <property type="entry name" value="f41 fragment of flagellin, N-terminal domain"/>
    <property type="match status" value="1"/>
</dbReference>
<gene>
    <name evidence="6" type="ORF">R2601_00455</name>
</gene>
<organism evidence="6 7">
    <name type="scientific">Salipiger bermudensis (strain DSM 26914 / JCM 13377 / KCTC 12554 / HTCC2601)</name>
    <name type="common">Pelagibaca bermudensis</name>
    <dbReference type="NCBI Taxonomy" id="314265"/>
    <lineage>
        <taxon>Bacteria</taxon>
        <taxon>Pseudomonadati</taxon>
        <taxon>Pseudomonadota</taxon>
        <taxon>Alphaproteobacteria</taxon>
        <taxon>Rhodobacterales</taxon>
        <taxon>Roseobacteraceae</taxon>
        <taxon>Salipiger</taxon>
    </lineage>
</organism>
<name>Q0FMI1_SALBH</name>
<dbReference type="GO" id="GO:0005198">
    <property type="term" value="F:structural molecule activity"/>
    <property type="evidence" value="ECO:0007669"/>
    <property type="project" value="UniProtKB-UniRule"/>
</dbReference>
<dbReference type="HOGENOM" id="CLU_011142_1_0_5"/>
<dbReference type="SUPFAM" id="SSF64518">
    <property type="entry name" value="Phase 1 flagellin"/>
    <property type="match status" value="1"/>
</dbReference>
<evidence type="ECO:0000256" key="1">
    <source>
        <dbReference type="ARBA" id="ARBA00005709"/>
    </source>
</evidence>
<evidence type="ECO:0000259" key="4">
    <source>
        <dbReference type="Pfam" id="PF00669"/>
    </source>
</evidence>
<dbReference type="RefSeq" id="WP_007803974.1">
    <property type="nucleotide sequence ID" value="NZ_DS022280.1"/>
</dbReference>
<dbReference type="eggNOG" id="COG1344">
    <property type="taxonomic scope" value="Bacteria"/>
</dbReference>
<accession>Q0FMI1</accession>
<evidence type="ECO:0000256" key="2">
    <source>
        <dbReference type="ARBA" id="ARBA00023143"/>
    </source>
</evidence>
<dbReference type="AlphaFoldDB" id="Q0FMI1"/>
<keyword evidence="6" id="KW-0969">Cilium</keyword>
<dbReference type="InterPro" id="IPR046358">
    <property type="entry name" value="Flagellin_C"/>
</dbReference>
<comment type="function">
    <text evidence="3">Flagellin is the subunit protein which polymerizes to form the filaments of bacterial flagella.</text>
</comment>
<dbReference type="GO" id="GO:0005576">
    <property type="term" value="C:extracellular region"/>
    <property type="evidence" value="ECO:0007669"/>
    <property type="project" value="UniProtKB-SubCell"/>
</dbReference>
<keyword evidence="2 3" id="KW-0975">Bacterial flagellum</keyword>
<evidence type="ECO:0000256" key="3">
    <source>
        <dbReference type="RuleBase" id="RU362073"/>
    </source>
</evidence>
<dbReference type="Pfam" id="PF00669">
    <property type="entry name" value="Flagellin_N"/>
    <property type="match status" value="1"/>
</dbReference>
<comment type="similarity">
    <text evidence="1 3">Belongs to the bacterial flagellin family.</text>
</comment>
<evidence type="ECO:0000313" key="7">
    <source>
        <dbReference type="Proteomes" id="UP000006230"/>
    </source>
</evidence>
<dbReference type="PANTHER" id="PTHR42792:SF2">
    <property type="entry name" value="FLAGELLIN"/>
    <property type="match status" value="1"/>
</dbReference>
<dbReference type="InterPro" id="IPR001492">
    <property type="entry name" value="Flagellin"/>
</dbReference>
<evidence type="ECO:0000259" key="5">
    <source>
        <dbReference type="Pfam" id="PF00700"/>
    </source>
</evidence>
<feature type="domain" description="Flagellin N-terminal" evidence="4">
    <location>
        <begin position="4"/>
        <end position="134"/>
    </location>
</feature>
<proteinExistence type="inferred from homology"/>
<keyword evidence="6" id="KW-0282">Flagellum</keyword>
<sequence length="330" mass="33831">MSSINTNASAMNALSTLRQINKDLESTQSRISTGLQVESGKDNAAYFQISETMKGDSSVYASINEGLTLTKNSVSTARLGAETINGLAQEFLDKVAFAQGATGGHSEIESDLAELVKQMETTLSQSTFNGDDMLGAGSYADILAGTGGSTNAVAAVDGTIGTAVVNGDATVGTDRNTVTGISRAGGTYGTTSITVGTHDMASLVAQFKAIVEVAGTTTGGTAVTGFGETAAAGDTTDNFLATALNTAEGLLGNVTDIATKLGQSEKSIENQQEFLSSVVDNIDAGVGSMIDANMEEEAARLQALQVQQQLATQSLSIANQAPQNILSLFR</sequence>
<feature type="domain" description="Flagellin C-terminal" evidence="5">
    <location>
        <begin position="247"/>
        <end position="329"/>
    </location>
</feature>
<dbReference type="STRING" id="314265.R2601_00455"/>
<comment type="subcellular location">
    <subcellularLocation>
        <location evidence="3">Secreted</location>
    </subcellularLocation>
    <subcellularLocation>
        <location evidence="3">Bacterial flagellum</location>
    </subcellularLocation>
</comment>
<dbReference type="PANTHER" id="PTHR42792">
    <property type="entry name" value="FLAGELLIN"/>
    <property type="match status" value="1"/>
</dbReference>
<dbReference type="Proteomes" id="UP000006230">
    <property type="component" value="Unassembled WGS sequence"/>
</dbReference>
<dbReference type="EMBL" id="AATQ01000027">
    <property type="protein sequence ID" value="EAU45417.1"/>
    <property type="molecule type" value="Genomic_DNA"/>
</dbReference>
<protein>
    <recommendedName>
        <fullName evidence="3">Flagellin</fullName>
    </recommendedName>
</protein>
<dbReference type="GO" id="GO:0009288">
    <property type="term" value="C:bacterial-type flagellum"/>
    <property type="evidence" value="ECO:0007669"/>
    <property type="project" value="UniProtKB-SubCell"/>
</dbReference>
<evidence type="ECO:0000313" key="6">
    <source>
        <dbReference type="EMBL" id="EAU45417.1"/>
    </source>
</evidence>
<dbReference type="OrthoDB" id="8328560at2"/>
<keyword evidence="6" id="KW-0966">Cell projection</keyword>
<reference evidence="6 7" key="1">
    <citation type="journal article" date="2010" name="J. Bacteriol.">
        <title>Genome sequences of Pelagibaca bermudensis HTCC2601T and Maritimibacter alkaliphilus HTCC2654T, the type strains of two marine Roseobacter genera.</title>
        <authorList>
            <person name="Thrash J.C."/>
            <person name="Cho J.C."/>
            <person name="Ferriera S."/>
            <person name="Johnson J."/>
            <person name="Vergin K.L."/>
            <person name="Giovannoni S.J."/>
        </authorList>
    </citation>
    <scope>NUCLEOTIDE SEQUENCE [LARGE SCALE GENOMIC DNA]</scope>
    <source>
        <strain evidence="7">DSM 26914 / JCM 13377 / KCTC 12554 / HTCC2601</strain>
    </source>
</reference>
<dbReference type="InterPro" id="IPR001029">
    <property type="entry name" value="Flagellin_N"/>
</dbReference>
<comment type="caution">
    <text evidence="6">The sequence shown here is derived from an EMBL/GenBank/DDBJ whole genome shotgun (WGS) entry which is preliminary data.</text>
</comment>
<keyword evidence="7" id="KW-1185">Reference proteome</keyword>
<keyword evidence="3" id="KW-0964">Secreted</keyword>